<dbReference type="GO" id="GO:0006633">
    <property type="term" value="P:fatty acid biosynthetic process"/>
    <property type="evidence" value="ECO:0007669"/>
    <property type="project" value="InterPro"/>
</dbReference>
<dbReference type="CDD" id="cd00833">
    <property type="entry name" value="PKS"/>
    <property type="match status" value="1"/>
</dbReference>
<dbReference type="Pfam" id="PF08242">
    <property type="entry name" value="Methyltransf_12"/>
    <property type="match status" value="1"/>
</dbReference>
<evidence type="ECO:0000313" key="11">
    <source>
        <dbReference type="EMBL" id="AHA38202.1"/>
    </source>
</evidence>
<dbReference type="EMBL" id="KF479198">
    <property type="protein sequence ID" value="AHA38202.1"/>
    <property type="molecule type" value="Genomic_DNA"/>
</dbReference>
<dbReference type="Gene3D" id="3.40.366.10">
    <property type="entry name" value="Malonyl-Coenzyme A Acyl Carrier Protein, domain 2"/>
    <property type="match status" value="1"/>
</dbReference>
<dbReference type="InterPro" id="IPR050091">
    <property type="entry name" value="PKS_NRPS_Biosynth_Enz"/>
</dbReference>
<dbReference type="Gene3D" id="3.40.50.150">
    <property type="entry name" value="Vaccinia Virus protein VP39"/>
    <property type="match status" value="1"/>
</dbReference>
<dbReference type="InterPro" id="IPR018201">
    <property type="entry name" value="Ketoacyl_synth_AS"/>
</dbReference>
<dbReference type="SMART" id="SM00823">
    <property type="entry name" value="PKS_PP"/>
    <property type="match status" value="1"/>
</dbReference>
<dbReference type="InterPro" id="IPR001227">
    <property type="entry name" value="Ac_transferase_dom_sf"/>
</dbReference>
<feature type="region of interest" description="N-terminal hotdog fold" evidence="6">
    <location>
        <begin position="887"/>
        <end position="1012"/>
    </location>
</feature>
<dbReference type="Gene3D" id="3.10.129.110">
    <property type="entry name" value="Polyketide synthase dehydratase"/>
    <property type="match status" value="1"/>
</dbReference>
<dbReference type="Pfam" id="PF21089">
    <property type="entry name" value="PKS_DH_N"/>
    <property type="match status" value="1"/>
</dbReference>
<dbReference type="InterPro" id="IPR049551">
    <property type="entry name" value="PKS_DH_C"/>
</dbReference>
<dbReference type="InterPro" id="IPR014031">
    <property type="entry name" value="Ketoacyl_synth_C"/>
</dbReference>
<dbReference type="FunFam" id="3.40.47.10:FF:000019">
    <property type="entry name" value="Polyketide synthase type I"/>
    <property type="match status" value="1"/>
</dbReference>
<keyword evidence="4" id="KW-0511">Multifunctional enzyme</keyword>
<dbReference type="InterPro" id="IPR013217">
    <property type="entry name" value="Methyltransf_12"/>
</dbReference>
<dbReference type="SUPFAM" id="SSF52151">
    <property type="entry name" value="FabD/lysophospholipase-like"/>
    <property type="match status" value="1"/>
</dbReference>
<dbReference type="CDD" id="cd02440">
    <property type="entry name" value="AdoMet_MTases"/>
    <property type="match status" value="1"/>
</dbReference>
<dbReference type="PROSITE" id="PS52004">
    <property type="entry name" value="KS3_2"/>
    <property type="match status" value="1"/>
</dbReference>
<dbReference type="SUPFAM" id="SSF53335">
    <property type="entry name" value="S-adenosyl-L-methionine-dependent methyltransferases"/>
    <property type="match status" value="1"/>
</dbReference>
<sequence length="2214" mass="235290">MACRYPGGVEDPEAYWSLLNAGADATGDIPGERWDVDAFHDPTGARVGSSRTRRGGFLAGDLDAFDADFFGISRREARAMDPQQRLLLEVAWEALERAGQPPRRAEGRSIGVYVGVATHDFADLVRPGTPRPGADFVGAFEMTGAATYAAAGRISYTLGLTGPSLVVDTACSSSLVAVHLAVQALRNGECEAALAGGVNCILGPEGFVALSQANMLAADGRCKSFDASADGMGRGEGCGLVLLQRLGDARRSGAPILGLILGSAVNQDGPSGGFTVPSGRAQRAVLRAAAEDARVSATDIDYVEAHGTGTPLGDPIELGALEAIFGEGRPADRPLLVGSAKANLAHLEGAAGIAGLMRAALAIGRGVVPPHRMTGSRTERFDWAASHLELPGTARPWPSRGPGSSPLAGVSAFGAGGTNVHVILGAAPPVEEAPAEVWTGRVRPILPLSARDPRGLRALAARWAAVAARQEIGAPDLCVTAGRRALPAGVRAVVHGDDPSALRAGLEALARESSADAGTVSAPPTLALLFTGQGGIARGLGRNLFEQEPRFREIIQRCEAVLEPLLPMSLTRWLCDPSHDGGRSSQELLQPALFSFEVALFEVWRAWGIEAGAVMGHSLGEYAAAYAAGMASLEDLLVFVAQRGRLMETQVPGRMVALLAERERVVEHLPASVSIAADHGSSGVVISGAEADVAKALGRLGEAIPGLRHRDLGVDRAFHSAHAEPILPGLREAAGRVDWRAPRLRLVSGLTGDWAGEAVREPAYWARHARETVRFGAGLDTLRAAGFTHFLEIGPGVTLSALAADRGVPGRAVASLGAGADLAGMHAALSALYAAGVDVDWPAIQRGLRGRQVPSLPTRPWQRVSLGRPVPPPRRSATATPVAPATHPLLGERLLLPDSAQLRFATVVSPREPSFVAGHKVAGRTVFPAAGHVALILAALAEASPGRDAMGIAELIIERPLIFPDDGSDDSRPLQVVVEPAGDTRSVAIHVHETEGWRVLCRASEAPVRAAGTLRPWDGNAESVEGVRRVALDRLAAQAMAAGLEPGPAFGAIAALWAGEDRAFGLLSPQPGCINGPYRVSPILFDAVIHVLAASLDASRDGEPPGPHGSWMQAGFARAFVHGAPSARLWVRAVVRERGERVVRADLIVAGDDGRAWLEVEGLQLRRAAVGAVAAQPWHDWLYAARWRPDPAAGSGGLGVSPTTLRDAAGHAAEDWYDAPTLAGYGRALATLDVLAADYVHRALHALGWRPQRGNRIAADSLAVALDVVPGQRRAFAQLLCVLAAHSALLRRDEAGPAGSWIVASEFESPKSLDVLRSSAAELRRGSPQIDAELTMLERCGEQLADILRGRTDPLKLLFPGNDTSLATRIYTESPGSLTMNALARRAMVELLSRLPPERGLRVLEIGAGTGGTTASLLPVLKGTRVRYTFTDVGPVFLAKARERFAAYDFVEYAVLDIENDPCAQGFTAGDYDVVIAANVLHATRDLDVTLTGVRRLLAPGGMLFLIEGSEPIAWIDLSFGLTAGWWLFTDVDTRGSYPLISGTRWIEQLRRHGFADASDLTRAPGITHDPVLSRSALIAAEADGVDPRATVEHGHRWMLFLDDDPAHEGLRSRLEAHGERCVVVRAGGAPRRDDERALGFDPADPADAGVRLDGVLAALEREGGVDRVLFAWTAGDDANSEAAIRRCAALLHLTQALLRARASRPIRLFVLTRAAQAVAAGEPVEPMMAPVWGLVRNVALEHPELGAHLVDVDREAASEPALAALLARASERLPEEAVAVRGGRMHVMRLELLPPAASERTFHLRERGWILITGGQRGIGWEVARFLAGAGHRHLALLGRSAPEPAVAEEIESLRRSGTDVRVLAADVANEVELASALDALRRDGPPIRAVIHSAGVFRDHLLRDQHWSVFEQVLAPKVAGSWNLHRLTRGDPLEHFICFSSGSSLIGATGLSSYVTANAFVDALAVHRRSLGLPALTINWGAWREVGMAAAVGERREAQWHAEGIEQMETQQALDAFAHSVSFDEPQLAIIAIDRPRFLAQHRRGAVARFLEVLRAAPGGRSPAATANPSVRRALATAGSPAARRRLLEDHLERMLAELLGLPAGTRIDPRKGFFNMGLDSLLSVELRNRLQADLDRELPSTLTFRFPTPLALLDFLCGEPQPEVPVRPEQPAAASADTARNAEIDEIEALSADELEALINDNFDTVSRGRR</sequence>
<dbReference type="Gene3D" id="3.30.70.3290">
    <property type="match status" value="1"/>
</dbReference>
<name>U6BNK3_9BACT</name>
<protein>
    <submittedName>
        <fullName evidence="11">GphI</fullName>
    </submittedName>
</protein>
<feature type="domain" description="PKS/mFAS DH" evidence="10">
    <location>
        <begin position="887"/>
        <end position="1174"/>
    </location>
</feature>
<dbReference type="InterPro" id="IPR020806">
    <property type="entry name" value="PKS_PP-bd"/>
</dbReference>
<evidence type="ECO:0000256" key="2">
    <source>
        <dbReference type="ARBA" id="ARBA00022553"/>
    </source>
</evidence>
<dbReference type="InterPro" id="IPR029063">
    <property type="entry name" value="SAM-dependent_MTases_sf"/>
</dbReference>
<dbReference type="InterPro" id="IPR013968">
    <property type="entry name" value="PKS_KR"/>
</dbReference>
<dbReference type="InterPro" id="IPR014043">
    <property type="entry name" value="Acyl_transferase_dom"/>
</dbReference>
<dbReference type="SMART" id="SM00825">
    <property type="entry name" value="PKS_KS"/>
    <property type="match status" value="1"/>
</dbReference>
<dbReference type="Pfam" id="PF00698">
    <property type="entry name" value="Acyl_transf_1"/>
    <property type="match status" value="1"/>
</dbReference>
<evidence type="ECO:0000256" key="6">
    <source>
        <dbReference type="PROSITE-ProRule" id="PRU01363"/>
    </source>
</evidence>
<dbReference type="PROSITE" id="PS52019">
    <property type="entry name" value="PKS_MFAS_DH"/>
    <property type="match status" value="1"/>
</dbReference>
<evidence type="ECO:0000256" key="7">
    <source>
        <dbReference type="SAM" id="MobiDB-lite"/>
    </source>
</evidence>
<dbReference type="Gene3D" id="3.40.50.720">
    <property type="entry name" value="NAD(P)-binding Rossmann-like Domain"/>
    <property type="match status" value="1"/>
</dbReference>
<dbReference type="Pfam" id="PF00550">
    <property type="entry name" value="PP-binding"/>
    <property type="match status" value="1"/>
</dbReference>
<accession>U6BNK3</accession>
<feature type="domain" description="Carrier" evidence="8">
    <location>
        <begin position="2088"/>
        <end position="2163"/>
    </location>
</feature>
<feature type="active site" description="Proton donor; for dehydratase activity" evidence="6">
    <location>
        <position position="1086"/>
    </location>
</feature>
<gene>
    <name evidence="11" type="primary">gphI</name>
</gene>
<dbReference type="Pfam" id="PF00109">
    <property type="entry name" value="ketoacyl-synt"/>
    <property type="match status" value="1"/>
</dbReference>
<comment type="function">
    <text evidence="5">Involved in production of the polyketide antibiotic thailandamide.</text>
</comment>
<dbReference type="CDD" id="cd08955">
    <property type="entry name" value="KR_2_FAS_SDR_x"/>
    <property type="match status" value="1"/>
</dbReference>
<proteinExistence type="predicted"/>
<dbReference type="InterPro" id="IPR020841">
    <property type="entry name" value="PKS_Beta-ketoAc_synthase_dom"/>
</dbReference>
<evidence type="ECO:0000259" key="10">
    <source>
        <dbReference type="PROSITE" id="PS52019"/>
    </source>
</evidence>
<feature type="region of interest" description="Disordered" evidence="7">
    <location>
        <begin position="859"/>
        <end position="883"/>
    </location>
</feature>
<dbReference type="SMART" id="SM00826">
    <property type="entry name" value="PKS_DH"/>
    <property type="match status" value="1"/>
</dbReference>
<dbReference type="PROSITE" id="PS00606">
    <property type="entry name" value="KS3_1"/>
    <property type="match status" value="1"/>
</dbReference>
<dbReference type="InterPro" id="IPR049552">
    <property type="entry name" value="PKS_DH_N"/>
</dbReference>
<feature type="active site" description="Proton acceptor; for dehydratase activity" evidence="6">
    <location>
        <position position="919"/>
    </location>
</feature>
<feature type="region of interest" description="C-terminal hotdog fold" evidence="6">
    <location>
        <begin position="1027"/>
        <end position="1174"/>
    </location>
</feature>
<dbReference type="InterPro" id="IPR042104">
    <property type="entry name" value="PKS_dehydratase_sf"/>
</dbReference>
<evidence type="ECO:0000256" key="3">
    <source>
        <dbReference type="ARBA" id="ARBA00022679"/>
    </source>
</evidence>
<dbReference type="InterPro" id="IPR032821">
    <property type="entry name" value="PKS_assoc"/>
</dbReference>
<dbReference type="SUPFAM" id="SSF51735">
    <property type="entry name" value="NAD(P)-binding Rossmann-fold domains"/>
    <property type="match status" value="2"/>
</dbReference>
<dbReference type="SUPFAM" id="SSF47336">
    <property type="entry name" value="ACP-like"/>
    <property type="match status" value="1"/>
</dbReference>
<dbReference type="InterPro" id="IPR009081">
    <property type="entry name" value="PP-bd_ACP"/>
</dbReference>
<dbReference type="Pfam" id="PF02801">
    <property type="entry name" value="Ketoacyl-synt_C"/>
    <property type="match status" value="1"/>
</dbReference>
<dbReference type="InterPro" id="IPR016035">
    <property type="entry name" value="Acyl_Trfase/lysoPLipase"/>
</dbReference>
<evidence type="ECO:0000259" key="9">
    <source>
        <dbReference type="PROSITE" id="PS52004"/>
    </source>
</evidence>
<dbReference type="InterPro" id="IPR036291">
    <property type="entry name" value="NAD(P)-bd_dom_sf"/>
</dbReference>
<dbReference type="GO" id="GO:0004312">
    <property type="term" value="F:fatty acid synthase activity"/>
    <property type="evidence" value="ECO:0007669"/>
    <property type="project" value="TreeGrafter"/>
</dbReference>
<dbReference type="Pfam" id="PF08659">
    <property type="entry name" value="KR"/>
    <property type="match status" value="1"/>
</dbReference>
<reference evidence="11" key="1">
    <citation type="journal article" date="2013" name="J. Nat. Prod.">
        <title>Elucidation of Gephyronic Acid Biosynthetic Pathway Revealed Unexpected SAM Dependent Methylations.</title>
        <authorList>
            <person name="Young J.M."/>
            <person name="Stevens D.C."/>
            <person name="Carmichael R."/>
            <person name="Tan J."/>
            <person name="Boddy C.N."/>
            <person name="Muller R."/>
            <person name="Taylor R.E."/>
        </authorList>
    </citation>
    <scope>NUCLEOTIDE SEQUENCE</scope>
    <source>
        <strain evidence="11">Cb vi76</strain>
    </source>
</reference>
<dbReference type="Pfam" id="PF16197">
    <property type="entry name" value="KAsynt_C_assoc"/>
    <property type="match status" value="1"/>
</dbReference>
<dbReference type="GO" id="GO:0004315">
    <property type="term" value="F:3-oxoacyl-[acyl-carrier-protein] synthase activity"/>
    <property type="evidence" value="ECO:0007669"/>
    <property type="project" value="InterPro"/>
</dbReference>
<keyword evidence="1" id="KW-0596">Phosphopantetheine</keyword>
<feature type="domain" description="Ketosynthase family 3 (KS3)" evidence="9">
    <location>
        <begin position="1"/>
        <end position="426"/>
    </location>
</feature>
<evidence type="ECO:0000259" key="8">
    <source>
        <dbReference type="PROSITE" id="PS50075"/>
    </source>
</evidence>
<dbReference type="PROSITE" id="PS50075">
    <property type="entry name" value="CARRIER"/>
    <property type="match status" value="1"/>
</dbReference>
<evidence type="ECO:0000256" key="4">
    <source>
        <dbReference type="ARBA" id="ARBA00023268"/>
    </source>
</evidence>
<dbReference type="InterPro" id="IPR036736">
    <property type="entry name" value="ACP-like_sf"/>
</dbReference>
<dbReference type="Gene3D" id="1.10.1200.10">
    <property type="entry name" value="ACP-like"/>
    <property type="match status" value="1"/>
</dbReference>
<dbReference type="SUPFAM" id="SSF53901">
    <property type="entry name" value="Thiolase-like"/>
    <property type="match status" value="1"/>
</dbReference>
<organism evidence="11">
    <name type="scientific">Archangium violaceum</name>
    <dbReference type="NCBI Taxonomy" id="83451"/>
    <lineage>
        <taxon>Bacteria</taxon>
        <taxon>Pseudomonadati</taxon>
        <taxon>Myxococcota</taxon>
        <taxon>Myxococcia</taxon>
        <taxon>Myxococcales</taxon>
        <taxon>Cystobacterineae</taxon>
        <taxon>Archangiaceae</taxon>
        <taxon>Archangium</taxon>
    </lineage>
</organism>
<evidence type="ECO:0000256" key="1">
    <source>
        <dbReference type="ARBA" id="ARBA00022450"/>
    </source>
</evidence>
<dbReference type="PANTHER" id="PTHR43775">
    <property type="entry name" value="FATTY ACID SYNTHASE"/>
    <property type="match status" value="1"/>
</dbReference>
<dbReference type="SMART" id="SM00822">
    <property type="entry name" value="PKS_KR"/>
    <property type="match status" value="1"/>
</dbReference>
<keyword evidence="2" id="KW-0597">Phosphoprotein</keyword>
<dbReference type="InterPro" id="IPR049900">
    <property type="entry name" value="PKS_mFAS_DH"/>
</dbReference>
<dbReference type="GO" id="GO:0031177">
    <property type="term" value="F:phosphopantetheine binding"/>
    <property type="evidence" value="ECO:0007669"/>
    <property type="project" value="InterPro"/>
</dbReference>
<keyword evidence="3" id="KW-0808">Transferase</keyword>
<dbReference type="InterPro" id="IPR014030">
    <property type="entry name" value="Ketoacyl_synth_N"/>
</dbReference>
<dbReference type="InterPro" id="IPR057326">
    <property type="entry name" value="KR_dom"/>
</dbReference>
<dbReference type="SMART" id="SM01294">
    <property type="entry name" value="PKS_PP_betabranch"/>
    <property type="match status" value="1"/>
</dbReference>
<dbReference type="InterPro" id="IPR020807">
    <property type="entry name" value="PKS_DH"/>
</dbReference>
<dbReference type="SMART" id="SM00827">
    <property type="entry name" value="PKS_AT"/>
    <property type="match status" value="1"/>
</dbReference>
<dbReference type="InterPro" id="IPR016039">
    <property type="entry name" value="Thiolase-like"/>
</dbReference>
<dbReference type="Pfam" id="PF14765">
    <property type="entry name" value="PS-DH"/>
    <property type="match status" value="1"/>
</dbReference>
<evidence type="ECO:0000256" key="5">
    <source>
        <dbReference type="ARBA" id="ARBA00054155"/>
    </source>
</evidence>
<dbReference type="Gene3D" id="3.40.47.10">
    <property type="match status" value="1"/>
</dbReference>
<dbReference type="PANTHER" id="PTHR43775:SF37">
    <property type="entry name" value="SI:DKEY-61P9.11"/>
    <property type="match status" value="1"/>
</dbReference>